<evidence type="ECO:0000256" key="5">
    <source>
        <dbReference type="ARBA" id="ARBA00022801"/>
    </source>
</evidence>
<sequence length="283" mass="32808">MKLLLDYHIHPGYSIDAEDYSILEYCQQALKLGLREICFTPHLEVDPVRRRLDWFVRVNGKLHPMEDLGWLDHYFRDIEEARSQLHDRKLKIKAGLEVGFERGCEKTIEKILNNYPFDYVLGSVHCLEHQSISSWEESRIYFSSHTAEEVCGEYFQVLKEAVESNLFDCIGHLDLYRRHGERLLSTTLRSAHKGVVEPILKEMARRNMGLEVNTSSLRRGLTEFHPNREILLQARECGIKIFTVGSDAHRLSDLGAHTDQAVLMLEEMGFAVYTFTSRQPCPL</sequence>
<keyword evidence="11" id="KW-1185">Reference proteome</keyword>
<dbReference type="InterPro" id="IPR016195">
    <property type="entry name" value="Pol/histidinol_Pase-like"/>
</dbReference>
<name>A0A1M6DLH7_9FIRM</name>
<comment type="catalytic activity">
    <reaction evidence="7 8">
        <text>L-histidinol phosphate + H2O = L-histidinol + phosphate</text>
        <dbReference type="Rhea" id="RHEA:14465"/>
        <dbReference type="ChEBI" id="CHEBI:15377"/>
        <dbReference type="ChEBI" id="CHEBI:43474"/>
        <dbReference type="ChEBI" id="CHEBI:57699"/>
        <dbReference type="ChEBI" id="CHEBI:57980"/>
        <dbReference type="EC" id="3.1.3.15"/>
    </reaction>
</comment>
<feature type="domain" description="PHP" evidence="9">
    <location>
        <begin position="6"/>
        <end position="215"/>
    </location>
</feature>
<dbReference type="Gene3D" id="3.20.20.140">
    <property type="entry name" value="Metal-dependent hydrolases"/>
    <property type="match status" value="1"/>
</dbReference>
<reference evidence="11" key="1">
    <citation type="submission" date="2016-11" db="EMBL/GenBank/DDBJ databases">
        <authorList>
            <person name="Varghese N."/>
            <person name="Submissions S."/>
        </authorList>
    </citation>
    <scope>NUCLEOTIDE SEQUENCE [LARGE SCALE GENOMIC DNA]</scope>
    <source>
        <strain evidence="11">DSM 16057</strain>
    </source>
</reference>
<dbReference type="EC" id="3.1.3.15" evidence="3 8"/>
<dbReference type="STRING" id="1121432.SAMN02745219_00960"/>
<dbReference type="GO" id="GO:0005737">
    <property type="term" value="C:cytoplasm"/>
    <property type="evidence" value="ECO:0007669"/>
    <property type="project" value="TreeGrafter"/>
</dbReference>
<evidence type="ECO:0000313" key="11">
    <source>
        <dbReference type="Proteomes" id="UP000184529"/>
    </source>
</evidence>
<evidence type="ECO:0000259" key="9">
    <source>
        <dbReference type="Pfam" id="PF02811"/>
    </source>
</evidence>
<evidence type="ECO:0000313" key="10">
    <source>
        <dbReference type="EMBL" id="SHI73991.1"/>
    </source>
</evidence>
<proteinExistence type="inferred from homology"/>
<dbReference type="AlphaFoldDB" id="A0A1M6DLH7"/>
<dbReference type="RefSeq" id="WP_072867627.1">
    <property type="nucleotide sequence ID" value="NZ_FQZM01000010.1"/>
</dbReference>
<accession>A0A1M6DLH7</accession>
<evidence type="ECO:0000256" key="2">
    <source>
        <dbReference type="ARBA" id="ARBA00009152"/>
    </source>
</evidence>
<dbReference type="NCBIfam" id="TIGR01856">
    <property type="entry name" value="hisJ_fam"/>
    <property type="match status" value="1"/>
</dbReference>
<evidence type="ECO:0000256" key="4">
    <source>
        <dbReference type="ARBA" id="ARBA00022605"/>
    </source>
</evidence>
<evidence type="ECO:0000256" key="1">
    <source>
        <dbReference type="ARBA" id="ARBA00004970"/>
    </source>
</evidence>
<dbReference type="Proteomes" id="UP000184529">
    <property type="component" value="Unassembled WGS sequence"/>
</dbReference>
<dbReference type="SUPFAM" id="SSF89550">
    <property type="entry name" value="PHP domain-like"/>
    <property type="match status" value="1"/>
</dbReference>
<dbReference type="InterPro" id="IPR010140">
    <property type="entry name" value="Histidinol_P_phosphatase_HisJ"/>
</dbReference>
<comment type="similarity">
    <text evidence="2 8">Belongs to the PHP hydrolase family. HisK subfamily.</text>
</comment>
<gene>
    <name evidence="10" type="ORF">SAMN02745219_00960</name>
</gene>
<dbReference type="PANTHER" id="PTHR21039">
    <property type="entry name" value="HISTIDINOL PHOSPHATASE-RELATED"/>
    <property type="match status" value="1"/>
</dbReference>
<dbReference type="UniPathway" id="UPA00031">
    <property type="reaction ID" value="UER00013"/>
</dbReference>
<keyword evidence="4 8" id="KW-0028">Amino-acid biosynthesis</keyword>
<keyword evidence="6 8" id="KW-0368">Histidine biosynthesis</keyword>
<dbReference type="PANTHER" id="PTHR21039:SF0">
    <property type="entry name" value="HISTIDINOL-PHOSPHATASE"/>
    <property type="match status" value="1"/>
</dbReference>
<evidence type="ECO:0000256" key="7">
    <source>
        <dbReference type="ARBA" id="ARBA00049158"/>
    </source>
</evidence>
<comment type="pathway">
    <text evidence="1 8">Amino-acid biosynthesis; L-histidine biosynthesis; L-histidine from 5-phospho-alpha-D-ribose 1-diphosphate: step 8/9.</text>
</comment>
<dbReference type="OrthoDB" id="9775255at2"/>
<keyword evidence="5 8" id="KW-0378">Hydrolase</keyword>
<protein>
    <recommendedName>
        <fullName evidence="3 8">Histidinol-phosphatase</fullName>
        <shortName evidence="8">HolPase</shortName>
        <ecNumber evidence="3 8">3.1.3.15</ecNumber>
    </recommendedName>
</protein>
<dbReference type="GO" id="GO:0000105">
    <property type="term" value="P:L-histidine biosynthetic process"/>
    <property type="evidence" value="ECO:0007669"/>
    <property type="project" value="UniProtKB-UniRule"/>
</dbReference>
<evidence type="ECO:0000256" key="8">
    <source>
        <dbReference type="RuleBase" id="RU366003"/>
    </source>
</evidence>
<dbReference type="InterPro" id="IPR004013">
    <property type="entry name" value="PHP_dom"/>
</dbReference>
<dbReference type="Pfam" id="PF02811">
    <property type="entry name" value="PHP"/>
    <property type="match status" value="1"/>
</dbReference>
<organism evidence="10 11">
    <name type="scientific">Desulfofundulus thermosubterraneus DSM 16057</name>
    <dbReference type="NCBI Taxonomy" id="1121432"/>
    <lineage>
        <taxon>Bacteria</taxon>
        <taxon>Bacillati</taxon>
        <taxon>Bacillota</taxon>
        <taxon>Clostridia</taxon>
        <taxon>Eubacteriales</taxon>
        <taxon>Peptococcaceae</taxon>
        <taxon>Desulfofundulus</taxon>
    </lineage>
</organism>
<evidence type="ECO:0000256" key="3">
    <source>
        <dbReference type="ARBA" id="ARBA00013085"/>
    </source>
</evidence>
<evidence type="ECO:0000256" key="6">
    <source>
        <dbReference type="ARBA" id="ARBA00023102"/>
    </source>
</evidence>
<dbReference type="GO" id="GO:0004401">
    <property type="term" value="F:histidinol-phosphatase activity"/>
    <property type="evidence" value="ECO:0007669"/>
    <property type="project" value="UniProtKB-UniRule"/>
</dbReference>
<dbReference type="CDD" id="cd12110">
    <property type="entry name" value="PHP_HisPPase_Hisj_like"/>
    <property type="match status" value="1"/>
</dbReference>
<dbReference type="EMBL" id="FQZM01000010">
    <property type="protein sequence ID" value="SHI73991.1"/>
    <property type="molecule type" value="Genomic_DNA"/>
</dbReference>